<dbReference type="RefSeq" id="WP_084123280.1">
    <property type="nucleotide sequence ID" value="NZ_LT838813.1"/>
</dbReference>
<keyword evidence="2" id="KW-1185">Reference proteome</keyword>
<proteinExistence type="predicted"/>
<dbReference type="EMBL" id="LT838813">
    <property type="protein sequence ID" value="SMD46366.1"/>
    <property type="molecule type" value="Genomic_DNA"/>
</dbReference>
<protein>
    <submittedName>
        <fullName evidence="1">Uncharacterized protein</fullName>
    </submittedName>
</protein>
<name>A0A1W2HCX4_9BACT</name>
<dbReference type="STRING" id="758820.SAMN00777080_5051"/>
<reference evidence="2" key="1">
    <citation type="submission" date="2017-04" db="EMBL/GenBank/DDBJ databases">
        <authorList>
            <person name="Varghese N."/>
            <person name="Submissions S."/>
        </authorList>
    </citation>
    <scope>NUCLEOTIDE SEQUENCE [LARGE SCALE GENOMIC DNA]</scope>
    <source>
        <strain evidence="2">DSM 16537</strain>
    </source>
</reference>
<dbReference type="SUPFAM" id="SSF53335">
    <property type="entry name" value="S-adenosyl-L-methionine-dependent methyltransferases"/>
    <property type="match status" value="1"/>
</dbReference>
<dbReference type="Proteomes" id="UP000192333">
    <property type="component" value="Chromosome I"/>
</dbReference>
<dbReference type="Gene3D" id="3.40.50.150">
    <property type="entry name" value="Vaccinia Virus protein VP39"/>
    <property type="match status" value="1"/>
</dbReference>
<accession>A0A1W2HCX4</accession>
<gene>
    <name evidence="1" type="ORF">SAMN00777080_5051</name>
</gene>
<sequence length="389" mass="45344">MKHDLERHLKYIFNSLDITVTFDVYDCKIDILPDWAKCIELTNEYFACCQDLSIRNRLQVFIGRNIYENGNYIYWFEGEVISITESQSEVQSIDLIEFKSVEFLKIKTRLPVFLDDFIFSNLNAIYAPDFQRFDYNLDLTGEEILKYLGTYFPRSYAESYCIFDNIFQNLLFQQNFSNKTSLNILSIGSGTGGDIIGLLTIIEKYFHSVKEVKIWAFDGNIESLDILIQIIDRLKSKSSKKIFLKTLCSVIGSISHFQNEDVTENNYDFILSFKFICEIIAKGNGRLDNSYYDFTQKFLPLLSKDGLFVLLDVTTKPLHNTYYPILMNKQINKALEEIDEFECLFSLSSSAINERSLQNYFQQKTFTVTHSKRSNDKSRVAFRIIVSKD</sequence>
<dbReference type="InterPro" id="IPR029063">
    <property type="entry name" value="SAM-dependent_MTases_sf"/>
</dbReference>
<dbReference type="AlphaFoldDB" id="A0A1W2HCX4"/>
<organism evidence="1 2">
    <name type="scientific">Aquiflexum balticum DSM 16537</name>
    <dbReference type="NCBI Taxonomy" id="758820"/>
    <lineage>
        <taxon>Bacteria</taxon>
        <taxon>Pseudomonadati</taxon>
        <taxon>Bacteroidota</taxon>
        <taxon>Cytophagia</taxon>
        <taxon>Cytophagales</taxon>
        <taxon>Cyclobacteriaceae</taxon>
        <taxon>Aquiflexum</taxon>
    </lineage>
</organism>
<evidence type="ECO:0000313" key="2">
    <source>
        <dbReference type="Proteomes" id="UP000192333"/>
    </source>
</evidence>
<evidence type="ECO:0000313" key="1">
    <source>
        <dbReference type="EMBL" id="SMD46366.1"/>
    </source>
</evidence>
<dbReference type="OrthoDB" id="1029389at2"/>